<organism evidence="2 3">
    <name type="scientific">Aspergillus tanneri</name>
    <dbReference type="NCBI Taxonomy" id="1220188"/>
    <lineage>
        <taxon>Eukaryota</taxon>
        <taxon>Fungi</taxon>
        <taxon>Dikarya</taxon>
        <taxon>Ascomycota</taxon>
        <taxon>Pezizomycotina</taxon>
        <taxon>Eurotiomycetes</taxon>
        <taxon>Eurotiomycetidae</taxon>
        <taxon>Eurotiales</taxon>
        <taxon>Aspergillaceae</taxon>
        <taxon>Aspergillus</taxon>
        <taxon>Aspergillus subgen. Circumdati</taxon>
    </lineage>
</organism>
<accession>A0A4S3JTY9</accession>
<protein>
    <submittedName>
        <fullName evidence="2">Uncharacterized protein</fullName>
    </submittedName>
</protein>
<dbReference type="EMBL" id="QUQM01000006">
    <property type="protein sequence ID" value="KAA8644278.1"/>
    <property type="molecule type" value="Genomic_DNA"/>
</dbReference>
<reference evidence="2 3" key="1">
    <citation type="submission" date="2019-03" db="EMBL/GenBank/DDBJ databases">
        <title>The genome sequence of a newly discovered highly antifungal drug resistant Aspergillus species, Aspergillus tanneri NIH 1004.</title>
        <authorList>
            <person name="Mounaud S."/>
            <person name="Singh I."/>
            <person name="Joardar V."/>
            <person name="Pakala S."/>
            <person name="Pakala S."/>
            <person name="Venepally P."/>
            <person name="Hoover J."/>
            <person name="Nierman W."/>
            <person name="Chung J."/>
            <person name="Losada L."/>
        </authorList>
    </citation>
    <scope>NUCLEOTIDE SEQUENCE [LARGE SCALE GENOMIC DNA]</scope>
    <source>
        <strain evidence="2 3">NIH1004</strain>
    </source>
</reference>
<dbReference type="AlphaFoldDB" id="A0A4S3JTY9"/>
<dbReference type="Proteomes" id="UP000324241">
    <property type="component" value="Unassembled WGS sequence"/>
</dbReference>
<dbReference type="EMBL" id="SOSA01000067">
    <property type="protein sequence ID" value="THC97671.1"/>
    <property type="molecule type" value="Genomic_DNA"/>
</dbReference>
<comment type="caution">
    <text evidence="2">The sequence shown here is derived from an EMBL/GenBank/DDBJ whole genome shotgun (WGS) entry which is preliminary data.</text>
</comment>
<evidence type="ECO:0000313" key="3">
    <source>
        <dbReference type="Proteomes" id="UP000308092"/>
    </source>
</evidence>
<proteinExistence type="predicted"/>
<dbReference type="RefSeq" id="XP_033423639.1">
    <property type="nucleotide sequence ID" value="XM_033573087.1"/>
</dbReference>
<sequence length="88" mass="9545">MSVILCVDDMEQVDPVGVDAPLALILLDTLSSQLPPVADQARSNQAFHSTRRTLSDSEEDDLARLGCLIFLLSITNFSDAVTSPQLQD</sequence>
<evidence type="ECO:0000313" key="1">
    <source>
        <dbReference type="EMBL" id="KAA8644278.1"/>
    </source>
</evidence>
<dbReference type="Proteomes" id="UP000308092">
    <property type="component" value="Unassembled WGS sequence"/>
</dbReference>
<evidence type="ECO:0000313" key="4">
    <source>
        <dbReference type="Proteomes" id="UP000324241"/>
    </source>
</evidence>
<dbReference type="GeneID" id="54331179"/>
<dbReference type="VEuPathDB" id="FungiDB:EYZ11_002834"/>
<reference evidence="1 4" key="2">
    <citation type="submission" date="2019-08" db="EMBL/GenBank/DDBJ databases">
        <title>The genome sequence of a newly discovered highly antifungal drug resistant Aspergillus species, Aspergillus tanneri NIH 1004.</title>
        <authorList>
            <person name="Mounaud S."/>
            <person name="Singh I."/>
            <person name="Joardar V."/>
            <person name="Pakala S."/>
            <person name="Pakala S."/>
            <person name="Venepally P."/>
            <person name="Chung J.K."/>
            <person name="Losada L."/>
            <person name="Nierman W.C."/>
        </authorList>
    </citation>
    <scope>NUCLEOTIDE SEQUENCE [LARGE SCALE GENOMIC DNA]</scope>
    <source>
        <strain evidence="1 4">NIH1004</strain>
    </source>
</reference>
<evidence type="ECO:0000313" key="2">
    <source>
        <dbReference type="EMBL" id="THC97671.1"/>
    </source>
</evidence>
<name>A0A4S3JTY9_9EURO</name>
<gene>
    <name evidence="1" type="ORF">ATNIH1004_008477</name>
    <name evidence="2" type="ORF">EYZ11_002834</name>
</gene>
<keyword evidence="3" id="KW-1185">Reference proteome</keyword>